<dbReference type="InterPro" id="IPR014729">
    <property type="entry name" value="Rossmann-like_a/b/a_fold"/>
</dbReference>
<feature type="domain" description="Photolyase/cryptochrome alpha/beta" evidence="4">
    <location>
        <begin position="4"/>
        <end position="130"/>
    </location>
</feature>
<dbReference type="GO" id="GO:0032922">
    <property type="term" value="P:circadian regulation of gene expression"/>
    <property type="evidence" value="ECO:0007669"/>
    <property type="project" value="TreeGrafter"/>
</dbReference>
<dbReference type="EMBL" id="CAQQ02374415">
    <property type="status" value="NOT_ANNOTATED_CDS"/>
    <property type="molecule type" value="Genomic_DNA"/>
</dbReference>
<dbReference type="Gene3D" id="3.40.50.620">
    <property type="entry name" value="HUPs"/>
    <property type="match status" value="1"/>
</dbReference>
<dbReference type="STRING" id="36166.T1GZF7"/>
<dbReference type="EnsemblMetazoa" id="MESCA009257-RA">
    <property type="protein sequence ID" value="MESCA009257-PA"/>
    <property type="gene ID" value="MESCA009257"/>
</dbReference>
<evidence type="ECO:0000313" key="6">
    <source>
        <dbReference type="Proteomes" id="UP000015102"/>
    </source>
</evidence>
<evidence type="ECO:0000256" key="2">
    <source>
        <dbReference type="ARBA" id="ARBA00022606"/>
    </source>
</evidence>
<dbReference type="OMA" id="KTHASHT"/>
<dbReference type="InterPro" id="IPR036155">
    <property type="entry name" value="Crypto/Photolyase_N_sf"/>
</dbReference>
<dbReference type="GO" id="GO:0005737">
    <property type="term" value="C:cytoplasm"/>
    <property type="evidence" value="ECO:0007669"/>
    <property type="project" value="TreeGrafter"/>
</dbReference>
<dbReference type="GO" id="GO:0009881">
    <property type="term" value="F:photoreceptor activity"/>
    <property type="evidence" value="ECO:0007669"/>
    <property type="project" value="UniProtKB-KW"/>
</dbReference>
<keyword evidence="2" id="KW-0716">Sensory transduction</keyword>
<keyword evidence="1" id="KW-0675">Receptor</keyword>
<dbReference type="InterPro" id="IPR006050">
    <property type="entry name" value="DNA_photolyase_N"/>
</dbReference>
<evidence type="ECO:0000259" key="4">
    <source>
        <dbReference type="PROSITE" id="PS51645"/>
    </source>
</evidence>
<dbReference type="Gene3D" id="1.25.40.80">
    <property type="match status" value="1"/>
</dbReference>
<dbReference type="GO" id="GO:0043153">
    <property type="term" value="P:entrainment of circadian clock by photoperiod"/>
    <property type="evidence" value="ECO:0007669"/>
    <property type="project" value="TreeGrafter"/>
</dbReference>
<keyword evidence="6" id="KW-1185">Reference proteome</keyword>
<keyword evidence="3" id="KW-0157">Chromophore</keyword>
<accession>T1GZF7</accession>
<dbReference type="GO" id="GO:0005634">
    <property type="term" value="C:nucleus"/>
    <property type="evidence" value="ECO:0007669"/>
    <property type="project" value="TreeGrafter"/>
</dbReference>
<dbReference type="GO" id="GO:0045892">
    <property type="term" value="P:negative regulation of DNA-templated transcription"/>
    <property type="evidence" value="ECO:0007669"/>
    <property type="project" value="TreeGrafter"/>
</dbReference>
<reference evidence="5" key="2">
    <citation type="submission" date="2015-06" db="UniProtKB">
        <authorList>
            <consortium name="EnsemblMetazoa"/>
        </authorList>
    </citation>
    <scope>IDENTIFICATION</scope>
</reference>
<dbReference type="PANTHER" id="PTHR11455:SF17">
    <property type="entry name" value="CRYPTOCHROME-1"/>
    <property type="match status" value="1"/>
</dbReference>
<dbReference type="InterPro" id="IPR002081">
    <property type="entry name" value="Cryptochrome/DNA_photolyase_1"/>
</dbReference>
<evidence type="ECO:0000256" key="1">
    <source>
        <dbReference type="ARBA" id="ARBA00022543"/>
    </source>
</evidence>
<dbReference type="Proteomes" id="UP000015102">
    <property type="component" value="Unassembled WGS sequence"/>
</dbReference>
<evidence type="ECO:0000256" key="3">
    <source>
        <dbReference type="ARBA" id="ARBA00022991"/>
    </source>
</evidence>
<dbReference type="Pfam" id="PF00875">
    <property type="entry name" value="DNA_photolyase"/>
    <property type="match status" value="1"/>
</dbReference>
<dbReference type="SUPFAM" id="SSF52425">
    <property type="entry name" value="Cryptochrome/photolyase, N-terminal domain"/>
    <property type="match status" value="1"/>
</dbReference>
<evidence type="ECO:0000313" key="5">
    <source>
        <dbReference type="EnsemblMetazoa" id="MESCA009257-PA"/>
    </source>
</evidence>
<dbReference type="HOGENOM" id="CLU_1182706_0_0_1"/>
<dbReference type="GO" id="GO:0071949">
    <property type="term" value="F:FAD binding"/>
    <property type="evidence" value="ECO:0007669"/>
    <property type="project" value="TreeGrafter"/>
</dbReference>
<dbReference type="AlphaFoldDB" id="T1GZF7"/>
<protein>
    <recommendedName>
        <fullName evidence="4">Photolyase/cryptochrome alpha/beta domain-containing protein</fullName>
    </recommendedName>
</protein>
<proteinExistence type="predicted"/>
<dbReference type="PANTHER" id="PTHR11455">
    <property type="entry name" value="CRYPTOCHROME"/>
    <property type="match status" value="1"/>
</dbReference>
<reference evidence="6" key="1">
    <citation type="submission" date="2013-02" db="EMBL/GenBank/DDBJ databases">
        <authorList>
            <person name="Hughes D."/>
        </authorList>
    </citation>
    <scope>NUCLEOTIDE SEQUENCE</scope>
    <source>
        <strain>Durham</strain>
        <strain evidence="6">NC isolate 2 -- Noor lab</strain>
    </source>
</reference>
<sequence>MEKHVNILWFRHGLRIHDNPALIESISEENVLLLPIFTFDGESAGTKTVGFNRMKFLLDSLNDLDAYFKAIGGKLHLIEGQPEKVFSTLNNYFKINKITFEQDCEPIWETRDSKVKGLNIPFVEKVSHTLWDPDEIITTNGGIPPLTYEMFLHTVQILGLPPRPVDEPKWDGVSFPELPKEFLDEFHVFDEIPTPEHFNLFPSSFKYLDGAQWKGGEVQAMVNLKKRLEKEEYAF</sequence>
<organism evidence="5 6">
    <name type="scientific">Megaselia scalaris</name>
    <name type="common">Humpbacked fly</name>
    <name type="synonym">Phora scalaris</name>
    <dbReference type="NCBI Taxonomy" id="36166"/>
    <lineage>
        <taxon>Eukaryota</taxon>
        <taxon>Metazoa</taxon>
        <taxon>Ecdysozoa</taxon>
        <taxon>Arthropoda</taxon>
        <taxon>Hexapoda</taxon>
        <taxon>Insecta</taxon>
        <taxon>Pterygota</taxon>
        <taxon>Neoptera</taxon>
        <taxon>Endopterygota</taxon>
        <taxon>Diptera</taxon>
        <taxon>Brachycera</taxon>
        <taxon>Muscomorpha</taxon>
        <taxon>Platypezoidea</taxon>
        <taxon>Phoridae</taxon>
        <taxon>Megaseliini</taxon>
        <taxon>Megaselia</taxon>
    </lineage>
</organism>
<dbReference type="PROSITE" id="PS51645">
    <property type="entry name" value="PHR_CRY_ALPHA_BETA"/>
    <property type="match status" value="1"/>
</dbReference>
<name>T1GZF7_MEGSC</name>
<keyword evidence="1" id="KW-0600">Photoreceptor protein</keyword>
<dbReference type="GO" id="GO:0003677">
    <property type="term" value="F:DNA binding"/>
    <property type="evidence" value="ECO:0007669"/>
    <property type="project" value="TreeGrafter"/>
</dbReference>